<dbReference type="Proteomes" id="UP000515163">
    <property type="component" value="Unplaced"/>
</dbReference>
<dbReference type="KEGG" id="aten:116306264"/>
<dbReference type="GO" id="GO:0005524">
    <property type="term" value="F:ATP binding"/>
    <property type="evidence" value="ECO:0007669"/>
    <property type="project" value="UniProtKB-KW"/>
</dbReference>
<protein>
    <recommendedName>
        <fullName evidence="17">Phosphomevalonate kinase</fullName>
        <ecNumber evidence="3">2.7.4.2</ecNumber>
    </recommendedName>
</protein>
<keyword evidence="8 18" id="KW-0547">Nucleotide-binding</keyword>
<keyword evidence="6" id="KW-0153">Cholesterol metabolism</keyword>
<evidence type="ECO:0000256" key="12">
    <source>
        <dbReference type="ARBA" id="ARBA00022955"/>
    </source>
</evidence>
<dbReference type="GO" id="GO:0019287">
    <property type="term" value="P:isopentenyl diphosphate biosynthetic process, mevalonate pathway"/>
    <property type="evidence" value="ECO:0007669"/>
    <property type="project" value="UniProtKB-UniPathway"/>
</dbReference>
<dbReference type="NCBIfam" id="TIGR01223">
    <property type="entry name" value="Pmev_kin_anim"/>
    <property type="match status" value="1"/>
</dbReference>
<feature type="binding site" evidence="18">
    <location>
        <position position="152"/>
    </location>
    <ligand>
        <name>ATP</name>
        <dbReference type="ChEBI" id="CHEBI:30616"/>
    </ligand>
</feature>
<comment type="subcellular location">
    <subcellularLocation>
        <location evidence="1">Cytoplasm</location>
        <location evidence="1">Cytosol</location>
    </subcellularLocation>
</comment>
<dbReference type="InterPro" id="IPR027417">
    <property type="entry name" value="P-loop_NTPase"/>
</dbReference>
<dbReference type="FunFam" id="3.40.50.300:FF:001026">
    <property type="entry name" value="Phosphomevalonate kinase"/>
    <property type="match status" value="1"/>
</dbReference>
<evidence type="ECO:0000313" key="20">
    <source>
        <dbReference type="RefSeq" id="XP_031572151.1"/>
    </source>
</evidence>
<keyword evidence="16" id="KW-0753">Steroid metabolism</keyword>
<evidence type="ECO:0000256" key="11">
    <source>
        <dbReference type="ARBA" id="ARBA00022840"/>
    </source>
</evidence>
<dbReference type="RefSeq" id="XP_031572151.1">
    <property type="nucleotide sequence ID" value="XM_031716291.1"/>
</dbReference>
<dbReference type="Gene3D" id="3.40.50.300">
    <property type="entry name" value="P-loop containing nucleotide triphosphate hydrolases"/>
    <property type="match status" value="1"/>
</dbReference>
<keyword evidence="11 18" id="KW-0067">ATP-binding</keyword>
<evidence type="ECO:0000256" key="3">
    <source>
        <dbReference type="ARBA" id="ARBA00012958"/>
    </source>
</evidence>
<dbReference type="PANTHER" id="PTHR13101">
    <property type="entry name" value="PHOSPHOMEVALONATE KINASE"/>
    <property type="match status" value="1"/>
</dbReference>
<evidence type="ECO:0000256" key="9">
    <source>
        <dbReference type="ARBA" id="ARBA00022777"/>
    </source>
</evidence>
<feature type="binding site" evidence="18">
    <location>
        <position position="180"/>
    </location>
    <ligand>
        <name>ATP</name>
        <dbReference type="ChEBI" id="CHEBI:30616"/>
    </ligand>
</feature>
<keyword evidence="13" id="KW-0756">Sterol biosynthesis</keyword>
<dbReference type="OrthoDB" id="2401875at2759"/>
<reference evidence="20" key="1">
    <citation type="submission" date="2025-08" db="UniProtKB">
        <authorList>
            <consortium name="RefSeq"/>
        </authorList>
    </citation>
    <scope>IDENTIFICATION</scope>
    <source>
        <tissue evidence="20">Tentacle</tissue>
    </source>
</reference>
<dbReference type="Pfam" id="PF04275">
    <property type="entry name" value="P-mevalo_kinase"/>
    <property type="match status" value="1"/>
</dbReference>
<accession>A0A6P8IXM0</accession>
<evidence type="ECO:0000313" key="19">
    <source>
        <dbReference type="Proteomes" id="UP000515163"/>
    </source>
</evidence>
<dbReference type="AlphaFoldDB" id="A0A6P8IXM0"/>
<keyword evidence="9" id="KW-0418">Kinase</keyword>
<keyword evidence="15" id="KW-1207">Sterol metabolism</keyword>
<evidence type="ECO:0000256" key="1">
    <source>
        <dbReference type="ARBA" id="ARBA00004514"/>
    </source>
</evidence>
<dbReference type="InterPro" id="IPR005919">
    <property type="entry name" value="Pmev_kin_anim"/>
</dbReference>
<keyword evidence="5" id="KW-0444">Lipid biosynthesis</keyword>
<evidence type="ECO:0000256" key="2">
    <source>
        <dbReference type="ARBA" id="ARBA00005017"/>
    </source>
</evidence>
<evidence type="ECO:0000256" key="6">
    <source>
        <dbReference type="ARBA" id="ARBA00022548"/>
    </source>
</evidence>
<proteinExistence type="predicted"/>
<evidence type="ECO:0000256" key="8">
    <source>
        <dbReference type="ARBA" id="ARBA00022741"/>
    </source>
</evidence>
<comment type="pathway">
    <text evidence="2">Isoprenoid biosynthesis; isopentenyl diphosphate biosynthesis via mevalonate pathway; isopentenyl diphosphate from (R)-mevalonate: step 2/3.</text>
</comment>
<dbReference type="GO" id="GO:0005829">
    <property type="term" value="C:cytosol"/>
    <property type="evidence" value="ECO:0007669"/>
    <property type="project" value="UniProtKB-SubCell"/>
</dbReference>
<sequence>MAAEPKVVCIFSGKRKSGKDFVVGKLANLIGVEFCEVLRLSGPLKQEYARIHALDFNKLLDSSSYKEKFRKDMIQWGEEKRNQDPSYFCNLAAKMAYHENTISTESSQQLITKLVWLVSDARRVSDVQYFRSHYPNVLHVRVQASEQVRKSRGWVFTAGVDDAESECGLDNEVYEVVIKNDDDDDDQEREISFLVISLYDNLINDKKT</sequence>
<evidence type="ECO:0000256" key="13">
    <source>
        <dbReference type="ARBA" id="ARBA00023011"/>
    </source>
</evidence>
<feature type="binding site" evidence="18">
    <location>
        <begin position="14"/>
        <end position="20"/>
    </location>
    <ligand>
        <name>ATP</name>
        <dbReference type="ChEBI" id="CHEBI:30616"/>
    </ligand>
</feature>
<keyword evidence="4" id="KW-0963">Cytoplasm</keyword>
<keyword evidence="10" id="KW-0152">Cholesterol biosynthesis</keyword>
<name>A0A6P8IXM0_ACTTE</name>
<evidence type="ECO:0000256" key="10">
    <source>
        <dbReference type="ARBA" id="ARBA00022778"/>
    </source>
</evidence>
<dbReference type="GO" id="GO:0004631">
    <property type="term" value="F:phosphomevalonate kinase activity"/>
    <property type="evidence" value="ECO:0007669"/>
    <property type="project" value="UniProtKB-EC"/>
</dbReference>
<dbReference type="UniPathway" id="UPA00057">
    <property type="reaction ID" value="UER00099"/>
</dbReference>
<keyword evidence="12" id="KW-0752">Steroid biosynthesis</keyword>
<evidence type="ECO:0000256" key="14">
    <source>
        <dbReference type="ARBA" id="ARBA00023098"/>
    </source>
</evidence>
<dbReference type="InParanoid" id="A0A6P8IXM0"/>
<dbReference type="PANTHER" id="PTHR13101:SF1">
    <property type="entry name" value="PHOSPHOMEVALONATE KINASE"/>
    <property type="match status" value="1"/>
</dbReference>
<evidence type="ECO:0000256" key="18">
    <source>
        <dbReference type="PIRSR" id="PIRSR036639-1"/>
    </source>
</evidence>
<evidence type="ECO:0000256" key="15">
    <source>
        <dbReference type="ARBA" id="ARBA00023166"/>
    </source>
</evidence>
<dbReference type="GeneID" id="116306264"/>
<evidence type="ECO:0000256" key="17">
    <source>
        <dbReference type="ARBA" id="ARBA00034549"/>
    </source>
</evidence>
<evidence type="ECO:0000256" key="16">
    <source>
        <dbReference type="ARBA" id="ARBA00023221"/>
    </source>
</evidence>
<dbReference type="PIRSF" id="PIRSF036639">
    <property type="entry name" value="PMK_anim"/>
    <property type="match status" value="1"/>
</dbReference>
<dbReference type="GO" id="GO:0006695">
    <property type="term" value="P:cholesterol biosynthetic process"/>
    <property type="evidence" value="ECO:0007669"/>
    <property type="project" value="UniProtKB-KW"/>
</dbReference>
<keyword evidence="19" id="KW-1185">Reference proteome</keyword>
<dbReference type="FunCoup" id="A0A6P8IXM0">
    <property type="interactions" value="756"/>
</dbReference>
<organism evidence="19 20">
    <name type="scientific">Actinia tenebrosa</name>
    <name type="common">Australian red waratah sea anemone</name>
    <dbReference type="NCBI Taxonomy" id="6105"/>
    <lineage>
        <taxon>Eukaryota</taxon>
        <taxon>Metazoa</taxon>
        <taxon>Cnidaria</taxon>
        <taxon>Anthozoa</taxon>
        <taxon>Hexacorallia</taxon>
        <taxon>Actiniaria</taxon>
        <taxon>Actiniidae</taxon>
        <taxon>Actinia</taxon>
    </lineage>
</organism>
<keyword evidence="7" id="KW-0808">Transferase</keyword>
<keyword evidence="14" id="KW-0443">Lipid metabolism</keyword>
<evidence type="ECO:0000256" key="5">
    <source>
        <dbReference type="ARBA" id="ARBA00022516"/>
    </source>
</evidence>
<dbReference type="EC" id="2.7.4.2" evidence="3"/>
<gene>
    <name evidence="20" type="primary">LOC116306264</name>
</gene>
<evidence type="ECO:0000256" key="4">
    <source>
        <dbReference type="ARBA" id="ARBA00022490"/>
    </source>
</evidence>
<evidence type="ECO:0000256" key="7">
    <source>
        <dbReference type="ARBA" id="ARBA00022679"/>
    </source>
</evidence>